<protein>
    <submittedName>
        <fullName evidence="2">Matrix protein</fullName>
    </submittedName>
</protein>
<feature type="compositionally biased region" description="Basic residues" evidence="1">
    <location>
        <begin position="1"/>
        <end position="12"/>
    </location>
</feature>
<organism evidence="2">
    <name type="scientific">Qingyang Rhabd tick virus 1</name>
    <dbReference type="NCBI Taxonomy" id="2972324"/>
    <lineage>
        <taxon>Viruses</taxon>
        <taxon>Riboviria</taxon>
        <taxon>Orthornavirae</taxon>
        <taxon>Negarnaviricota</taxon>
        <taxon>Haploviricotina</taxon>
        <taxon>Monjiviricetes</taxon>
        <taxon>Mononegavirales</taxon>
        <taxon>Rhabdoviridae</taxon>
    </lineage>
</organism>
<proteinExistence type="predicted"/>
<sequence length="219" mass="23877">MLSKLGLKKKTGKSAPTGATLGGSSSGSNIVGPWVSPFADLPSEWEPTTTPSAPPPGIAHVVFDLSTSLLIRAPKELSPRLIAEMSLNFPSSYRGDHVSRILAYTWMAHHVVSVRPVPAAGPDIRYFSEVSECVLFSGAEPDLPARGPHRIMDTFQWRYKGEIYEWGFKLEAHPTVMSGIPLHKVLSPKSAQVIRAFGVTATFHKSPEYLEITKPMVGQ</sequence>
<evidence type="ECO:0000256" key="1">
    <source>
        <dbReference type="SAM" id="MobiDB-lite"/>
    </source>
</evidence>
<reference evidence="2" key="1">
    <citation type="submission" date="2022-05" db="EMBL/GenBank/DDBJ databases">
        <authorList>
            <person name="Cao W."/>
            <person name="Jia N."/>
            <person name="Lam T.T.-Y."/>
            <person name="Ni X."/>
            <person name="Liu J."/>
        </authorList>
    </citation>
    <scope>NUCLEOTIDE SEQUENCE</scope>
    <source>
        <strain evidence="2">TIGMIC 5</strain>
    </source>
</reference>
<evidence type="ECO:0000313" key="2">
    <source>
        <dbReference type="EMBL" id="UYL95560.1"/>
    </source>
</evidence>
<feature type="region of interest" description="Disordered" evidence="1">
    <location>
        <begin position="1"/>
        <end position="31"/>
    </location>
</feature>
<accession>A0A9E7V2C3</accession>
<dbReference type="EMBL" id="ON746522">
    <property type="protein sequence ID" value="UYL95560.1"/>
    <property type="molecule type" value="Viral_cRNA"/>
</dbReference>
<name>A0A9E7V2C3_9RHAB</name>